<evidence type="ECO:0000259" key="3">
    <source>
        <dbReference type="Pfam" id="PF13538"/>
    </source>
</evidence>
<dbReference type="Gene3D" id="1.10.10.2220">
    <property type="match status" value="1"/>
</dbReference>
<dbReference type="CDD" id="cd17933">
    <property type="entry name" value="DEXSc_RecD-like"/>
    <property type="match status" value="1"/>
</dbReference>
<dbReference type="SUPFAM" id="SSF52540">
    <property type="entry name" value="P-loop containing nucleoside triphosphate hydrolases"/>
    <property type="match status" value="2"/>
</dbReference>
<dbReference type="GO" id="GO:0009338">
    <property type="term" value="C:exodeoxyribonuclease V complex"/>
    <property type="evidence" value="ECO:0007669"/>
    <property type="project" value="TreeGrafter"/>
</dbReference>
<dbReference type="InterPro" id="IPR027417">
    <property type="entry name" value="P-loop_NTPase"/>
</dbReference>
<gene>
    <name evidence="5" type="ORF">IPN75_10725</name>
</gene>
<dbReference type="PANTHER" id="PTHR43788:SF6">
    <property type="entry name" value="DNA HELICASE B"/>
    <property type="match status" value="1"/>
</dbReference>
<evidence type="ECO:0000313" key="5">
    <source>
        <dbReference type="EMBL" id="MBK8890815.1"/>
    </source>
</evidence>
<evidence type="ECO:0000259" key="4">
    <source>
        <dbReference type="Pfam" id="PF14490"/>
    </source>
</evidence>
<evidence type="ECO:0000256" key="2">
    <source>
        <dbReference type="ARBA" id="ARBA00022840"/>
    </source>
</evidence>
<organism evidence="5 6">
    <name type="scientific">Candidatus Dechloromonas phosphorivorans</name>
    <dbReference type="NCBI Taxonomy" id="2899244"/>
    <lineage>
        <taxon>Bacteria</taxon>
        <taxon>Pseudomonadati</taxon>
        <taxon>Pseudomonadota</taxon>
        <taxon>Betaproteobacteria</taxon>
        <taxon>Rhodocyclales</taxon>
        <taxon>Azonexaceae</taxon>
        <taxon>Dechloromonas</taxon>
    </lineage>
</organism>
<dbReference type="CDD" id="cd18809">
    <property type="entry name" value="SF1_C_RecD"/>
    <property type="match status" value="1"/>
</dbReference>
<dbReference type="Pfam" id="PF13604">
    <property type="entry name" value="AAA_30"/>
    <property type="match status" value="1"/>
</dbReference>
<dbReference type="InterPro" id="IPR050534">
    <property type="entry name" value="Coronavir_polyprotein_1ab"/>
</dbReference>
<protein>
    <submittedName>
        <fullName evidence="5">AAA family ATPase</fullName>
    </submittedName>
</protein>
<dbReference type="GO" id="GO:0006310">
    <property type="term" value="P:DNA recombination"/>
    <property type="evidence" value="ECO:0007669"/>
    <property type="project" value="TreeGrafter"/>
</dbReference>
<feature type="domain" description="UvrD-like helicase C-terminal" evidence="3">
    <location>
        <begin position="679"/>
        <end position="725"/>
    </location>
</feature>
<dbReference type="AlphaFoldDB" id="A0A9D7LN20"/>
<dbReference type="GO" id="GO:0005524">
    <property type="term" value="F:ATP binding"/>
    <property type="evidence" value="ECO:0007669"/>
    <property type="project" value="UniProtKB-KW"/>
</dbReference>
<keyword evidence="2" id="KW-0067">ATP-binding</keyword>
<feature type="domain" description="ATP-dependent RecD2 DNA helicase-like helix-hairpin-helix" evidence="4">
    <location>
        <begin position="162"/>
        <end position="248"/>
    </location>
</feature>
<dbReference type="Gene3D" id="2.30.30.940">
    <property type="match status" value="1"/>
</dbReference>
<evidence type="ECO:0000313" key="6">
    <source>
        <dbReference type="Proteomes" id="UP000808146"/>
    </source>
</evidence>
<dbReference type="PANTHER" id="PTHR43788">
    <property type="entry name" value="DNA2/NAM7 HELICASE FAMILY MEMBER"/>
    <property type="match status" value="1"/>
</dbReference>
<dbReference type="Pfam" id="PF13538">
    <property type="entry name" value="UvrD_C_2"/>
    <property type="match status" value="1"/>
</dbReference>
<dbReference type="InterPro" id="IPR027785">
    <property type="entry name" value="UvrD-like_helicase_C"/>
</dbReference>
<proteinExistence type="predicted"/>
<dbReference type="Proteomes" id="UP000808146">
    <property type="component" value="Unassembled WGS sequence"/>
</dbReference>
<dbReference type="GO" id="GO:0017116">
    <property type="term" value="F:single-stranded DNA helicase activity"/>
    <property type="evidence" value="ECO:0007669"/>
    <property type="project" value="TreeGrafter"/>
</dbReference>
<comment type="caution">
    <text evidence="5">The sequence shown here is derived from an EMBL/GenBank/DDBJ whole genome shotgun (WGS) entry which is preliminary data.</text>
</comment>
<keyword evidence="1" id="KW-0547">Nucleotide-binding</keyword>
<dbReference type="Pfam" id="PF14490">
    <property type="entry name" value="HHH_RecD2"/>
    <property type="match status" value="1"/>
</dbReference>
<dbReference type="Gene3D" id="3.40.50.300">
    <property type="entry name" value="P-loop containing nucleotide triphosphate hydrolases"/>
    <property type="match status" value="2"/>
</dbReference>
<name>A0A9D7LN20_9RHOO</name>
<dbReference type="InterPro" id="IPR029493">
    <property type="entry name" value="RecD2-like_HHH"/>
</dbReference>
<accession>A0A9D7LN20</accession>
<dbReference type="EMBL" id="JADKBR010000015">
    <property type="protein sequence ID" value="MBK8890815.1"/>
    <property type="molecule type" value="Genomic_DNA"/>
</dbReference>
<evidence type="ECO:0000256" key="1">
    <source>
        <dbReference type="ARBA" id="ARBA00022741"/>
    </source>
</evidence>
<reference evidence="5" key="1">
    <citation type="submission" date="2020-10" db="EMBL/GenBank/DDBJ databases">
        <title>Connecting structure to function with the recovery of over 1000 high-quality activated sludge metagenome-assembled genomes encoding full-length rRNA genes using long-read sequencing.</title>
        <authorList>
            <person name="Singleton C.M."/>
            <person name="Petriglieri F."/>
            <person name="Kristensen J.M."/>
            <person name="Kirkegaard R.H."/>
            <person name="Michaelsen T.Y."/>
            <person name="Andersen M.H."/>
            <person name="Karst S.M."/>
            <person name="Dueholm M.S."/>
            <person name="Nielsen P.H."/>
            <person name="Albertsen M."/>
        </authorList>
    </citation>
    <scope>NUCLEOTIDE SEQUENCE</scope>
    <source>
        <strain evidence="5">OdNE_18-Q3-R46-58_BAT3C.305</strain>
    </source>
</reference>
<sequence>MNARLTPPMVNVSLRITSIRSRGKAGGAVFAGVTDGAEHYAVVSDYRLLPDASLIEKGQVWLIEGPVTMRSATVGSTAILRHEQVINATAAEMLRPTGRNMIDWIANCPDCAGIGQVKARRLYDRFGPDLADLIEDRDLEALTQIISAEAAELLCNAFDKFKVANALLWLDRAGMSRKMGQSVVSYWKGEAQEKIEANPYALISFEADWKKVDTFVRTRLGIAEDDPRRLAGAVEDVLYGSMRHGHTCLPESEARTRLSRLLDSVELAERALNPLPQNDPQSEDVSGIPFHRIDGLLQAHGAWLIESYVARRLHEMVAGEDESGQSGLFAQIAPHPRGIEQVIDDYEATHGITLSEEQRLAVRTSAANHLSLILGGAGTGKTTVLKALYEALGDQRENMPIYQLALAGRAAQRMAEATQREAMTIAGFLAGIEPGSIEIGSAVVVDEVSMVDVILMYRLLRHIPSGVRLILVGDPSQLPPIGPGLVLHALAELPSIPQTELKVVKRQSSASGIPQVAAAIRAHQVPAWVEYQGKGSGVSFVPCDDARLEDTVQAIYEDLGGNGTDYAVQILSITNANLGGVKNLNVALHNRYQADGEVVMALDAEYGNVAANTLDRIPLCVGDLVIFTENNYKLGLRNGSLGRIVGALPVSEPDDPCCRCMFEGGEYLLDSTQVQTLSHSYSITVHKSQGSQFTRVIVPIRKSRLLDQTLIYTAVTRGVDQVVLVGDLDATNASIKAPATAARRNVMLPRLLTKGLK</sequence>